<dbReference type="Pfam" id="PF01966">
    <property type="entry name" value="HD"/>
    <property type="match status" value="1"/>
</dbReference>
<evidence type="ECO:0000256" key="1">
    <source>
        <dbReference type="ARBA" id="ARBA00022801"/>
    </source>
</evidence>
<dbReference type="CDD" id="cd00077">
    <property type="entry name" value="HDc"/>
    <property type="match status" value="1"/>
</dbReference>
<protein>
    <submittedName>
        <fullName evidence="3">HD domain-containing protein</fullName>
    </submittedName>
</protein>
<evidence type="ECO:0000313" key="5">
    <source>
        <dbReference type="Proteomes" id="UP001229955"/>
    </source>
</evidence>
<sequence>MAPLEIPKLAVGDRVQHELLVREREDKVTKAGDPFLTLKLGNATGVLGANVWKEMVPQVQGVRPGQVVQVIGVVEEYAGRRQLKLTAPPRVVPMGGADIEQFLPRITVPEERLWAKIDAWRAEMHGPLRRAVDLFFADESFRAEFARTPGATRGHHALVGGLLLHTCEVADIARASAQTMGGNVTLVTAGALLHDIGKTKTYTVDLAGFDYTRAGMLLQHIVLGSLMLEERLRTLPPQDQLSDEQRLELHHFIQSHHGQLEFGAAVRPMTLEAEILHFADNTSAKGNDFTEAVEDAELFPSAELEFSAKRSWRLERRVWKRSHRWD</sequence>
<dbReference type="PANTHER" id="PTHR37294">
    <property type="entry name" value="3'-5' EXORIBONUCLEASE YHAM"/>
    <property type="match status" value="1"/>
</dbReference>
<dbReference type="PROSITE" id="PS51831">
    <property type="entry name" value="HD"/>
    <property type="match status" value="1"/>
</dbReference>
<organism evidence="3">
    <name type="scientific">Pseudogemmatithrix spongiicola</name>
    <dbReference type="NCBI Taxonomy" id="3062599"/>
    <lineage>
        <taxon>Bacteria</taxon>
        <taxon>Pseudomonadati</taxon>
        <taxon>Gemmatimonadota</taxon>
        <taxon>Gemmatimonadia</taxon>
        <taxon>Gemmatimonadales</taxon>
        <taxon>Gemmatimonadaceae</taxon>
        <taxon>Pseudogemmatithrix</taxon>
    </lineage>
</organism>
<dbReference type="EMBL" id="CP130612">
    <property type="protein sequence ID" value="WKW10846.1"/>
    <property type="molecule type" value="Genomic_DNA"/>
</dbReference>
<dbReference type="GO" id="GO:0016787">
    <property type="term" value="F:hydrolase activity"/>
    <property type="evidence" value="ECO:0007669"/>
    <property type="project" value="UniProtKB-KW"/>
</dbReference>
<feature type="domain" description="HD" evidence="2">
    <location>
        <begin position="162"/>
        <end position="285"/>
    </location>
</feature>
<reference evidence="3" key="1">
    <citation type="submission" date="2023-07" db="EMBL/GenBank/DDBJ databases">
        <authorList>
            <person name="Haufschild T."/>
            <person name="Kallscheuer N."/>
            <person name="Hammer J."/>
            <person name="Kohn T."/>
            <person name="Kabuu M."/>
            <person name="Jogler M."/>
            <person name="Wohfarth N."/>
            <person name="Heuer A."/>
            <person name="Rohde M."/>
            <person name="van Teeseling M.C.F."/>
            <person name="Jogler C."/>
        </authorList>
    </citation>
    <scope>NUCLEOTIDE SEQUENCE</scope>
    <source>
        <strain evidence="3">Strain 138</strain>
        <strain evidence="4">Strain 318</strain>
    </source>
</reference>
<accession>A0AA49JRW8</accession>
<dbReference type="InterPro" id="IPR006674">
    <property type="entry name" value="HD_domain"/>
</dbReference>
<evidence type="ECO:0000259" key="2">
    <source>
        <dbReference type="PROSITE" id="PS51831"/>
    </source>
</evidence>
<dbReference type="RefSeq" id="WP_367886556.1">
    <property type="nucleotide sequence ID" value="NZ_CP130612.1"/>
</dbReference>
<dbReference type="SMART" id="SM00471">
    <property type="entry name" value="HDc"/>
    <property type="match status" value="1"/>
</dbReference>
<evidence type="ECO:0000313" key="4">
    <source>
        <dbReference type="EMBL" id="WKW13755.1"/>
    </source>
</evidence>
<keyword evidence="1" id="KW-0378">Hydrolase</keyword>
<dbReference type="PANTHER" id="PTHR37294:SF1">
    <property type="entry name" value="3'-5' EXORIBONUCLEASE YHAM"/>
    <property type="match status" value="1"/>
</dbReference>
<evidence type="ECO:0000313" key="3">
    <source>
        <dbReference type="EMBL" id="WKW10846.1"/>
    </source>
</evidence>
<name>A0AA49JRW8_9BACT</name>
<dbReference type="SUPFAM" id="SSF109604">
    <property type="entry name" value="HD-domain/PDEase-like"/>
    <property type="match status" value="1"/>
</dbReference>
<dbReference type="Gene3D" id="1.10.3210.10">
    <property type="entry name" value="Hypothetical protein af1432"/>
    <property type="match status" value="1"/>
</dbReference>
<dbReference type="InterPro" id="IPR003607">
    <property type="entry name" value="HD/PDEase_dom"/>
</dbReference>
<accession>A0AA49Q760</accession>
<dbReference type="Proteomes" id="UP001229955">
    <property type="component" value="Chromosome"/>
</dbReference>
<dbReference type="AlphaFoldDB" id="A0AA49JRW8"/>
<dbReference type="InterPro" id="IPR006675">
    <property type="entry name" value="HDIG_dom"/>
</dbReference>
<gene>
    <name evidence="3" type="ORF">Strain138_000078</name>
    <name evidence="4" type="ORF">Strain318_000078</name>
</gene>
<dbReference type="NCBIfam" id="TIGR00277">
    <property type="entry name" value="HDIG"/>
    <property type="match status" value="1"/>
</dbReference>
<keyword evidence="5" id="KW-1185">Reference proteome</keyword>
<dbReference type="GO" id="GO:0031125">
    <property type="term" value="P:rRNA 3'-end processing"/>
    <property type="evidence" value="ECO:0007669"/>
    <property type="project" value="TreeGrafter"/>
</dbReference>
<proteinExistence type="predicted"/>
<dbReference type="InterPro" id="IPR050798">
    <property type="entry name" value="YhaM_exoribonuc/phosphodiest"/>
</dbReference>
<dbReference type="EMBL" id="CP130613">
    <property type="protein sequence ID" value="WKW13755.1"/>
    <property type="molecule type" value="Genomic_DNA"/>
</dbReference>
<dbReference type="KEGG" id="pspc:Strain318_000078"/>